<evidence type="ECO:0000313" key="3">
    <source>
        <dbReference type="EMBL" id="KAJ7707609.1"/>
    </source>
</evidence>
<dbReference type="AlphaFoldDB" id="A0AAD7MAC0"/>
<keyword evidence="4" id="KW-1185">Reference proteome</keyword>
<dbReference type="Proteomes" id="UP001221757">
    <property type="component" value="Unassembled WGS sequence"/>
</dbReference>
<sequence>MFATLLTLALFAAPALNGVAALNINTPALVQCGSAQITWDASTGPYNLIVVDSAMPVALFSLTSATTTAPALPGKSTSPPTNPSCSRSRMPTATRHGPVLWRELRCLLPEQRSCCVQQRPCCRFSTSTIDDATLTSVPPVPP</sequence>
<comment type="caution">
    <text evidence="3">The sequence shown here is derived from an EMBL/GenBank/DDBJ whole genome shotgun (WGS) entry which is preliminary data.</text>
</comment>
<accession>A0AAD7MAC0</accession>
<feature type="chain" id="PRO_5042203586" evidence="2">
    <location>
        <begin position="22"/>
        <end position="142"/>
    </location>
</feature>
<evidence type="ECO:0000313" key="4">
    <source>
        <dbReference type="Proteomes" id="UP001221757"/>
    </source>
</evidence>
<gene>
    <name evidence="3" type="ORF">B0H17DRAFT_523699</name>
</gene>
<keyword evidence="2" id="KW-0732">Signal</keyword>
<proteinExistence type="predicted"/>
<protein>
    <submittedName>
        <fullName evidence="3">Uncharacterized protein</fullName>
    </submittedName>
</protein>
<feature type="signal peptide" evidence="2">
    <location>
        <begin position="1"/>
        <end position="21"/>
    </location>
</feature>
<feature type="region of interest" description="Disordered" evidence="1">
    <location>
        <begin position="68"/>
        <end position="92"/>
    </location>
</feature>
<organism evidence="3 4">
    <name type="scientific">Mycena rosella</name>
    <name type="common">Pink bonnet</name>
    <name type="synonym">Agaricus rosellus</name>
    <dbReference type="NCBI Taxonomy" id="1033263"/>
    <lineage>
        <taxon>Eukaryota</taxon>
        <taxon>Fungi</taxon>
        <taxon>Dikarya</taxon>
        <taxon>Basidiomycota</taxon>
        <taxon>Agaricomycotina</taxon>
        <taxon>Agaricomycetes</taxon>
        <taxon>Agaricomycetidae</taxon>
        <taxon>Agaricales</taxon>
        <taxon>Marasmiineae</taxon>
        <taxon>Mycenaceae</taxon>
        <taxon>Mycena</taxon>
    </lineage>
</organism>
<reference evidence="3" key="1">
    <citation type="submission" date="2023-03" db="EMBL/GenBank/DDBJ databases">
        <title>Massive genome expansion in bonnet fungi (Mycena s.s.) driven by repeated elements and novel gene families across ecological guilds.</title>
        <authorList>
            <consortium name="Lawrence Berkeley National Laboratory"/>
            <person name="Harder C.B."/>
            <person name="Miyauchi S."/>
            <person name="Viragh M."/>
            <person name="Kuo A."/>
            <person name="Thoen E."/>
            <person name="Andreopoulos B."/>
            <person name="Lu D."/>
            <person name="Skrede I."/>
            <person name="Drula E."/>
            <person name="Henrissat B."/>
            <person name="Morin E."/>
            <person name="Kohler A."/>
            <person name="Barry K."/>
            <person name="LaButti K."/>
            <person name="Morin E."/>
            <person name="Salamov A."/>
            <person name="Lipzen A."/>
            <person name="Mereny Z."/>
            <person name="Hegedus B."/>
            <person name="Baldrian P."/>
            <person name="Stursova M."/>
            <person name="Weitz H."/>
            <person name="Taylor A."/>
            <person name="Grigoriev I.V."/>
            <person name="Nagy L.G."/>
            <person name="Martin F."/>
            <person name="Kauserud H."/>
        </authorList>
    </citation>
    <scope>NUCLEOTIDE SEQUENCE</scope>
    <source>
        <strain evidence="3">CBHHK067</strain>
    </source>
</reference>
<evidence type="ECO:0000256" key="1">
    <source>
        <dbReference type="SAM" id="MobiDB-lite"/>
    </source>
</evidence>
<name>A0AAD7MAC0_MYCRO</name>
<dbReference type="EMBL" id="JARKIE010000005">
    <property type="protein sequence ID" value="KAJ7707609.1"/>
    <property type="molecule type" value="Genomic_DNA"/>
</dbReference>
<feature type="compositionally biased region" description="Polar residues" evidence="1">
    <location>
        <begin position="75"/>
        <end position="91"/>
    </location>
</feature>
<evidence type="ECO:0000256" key="2">
    <source>
        <dbReference type="SAM" id="SignalP"/>
    </source>
</evidence>